<dbReference type="GO" id="GO:0005840">
    <property type="term" value="C:ribosome"/>
    <property type="evidence" value="ECO:0007669"/>
    <property type="project" value="UniProtKB-KW"/>
</dbReference>
<comment type="caution">
    <text evidence="1">The sequence shown here is derived from an EMBL/GenBank/DDBJ whole genome shotgun (WGS) entry which is preliminary data.</text>
</comment>
<sequence length="64" mass="6939">MAIVKMKPTSAGRRGMVRVTTEGLHKGAPFAALVEKKKLLPDVIIMAISLPVTKVVVTNIIIVW</sequence>
<dbReference type="Proteomes" id="UP000005536">
    <property type="component" value="Unassembled WGS sequence"/>
</dbReference>
<evidence type="ECO:0000313" key="1">
    <source>
        <dbReference type="EMBL" id="EFE49463.1"/>
    </source>
</evidence>
<dbReference type="EMBL" id="ADBF01000050">
    <property type="protein sequence ID" value="EFE49463.1"/>
    <property type="molecule type" value="Genomic_DNA"/>
</dbReference>
<proteinExistence type="predicted"/>
<evidence type="ECO:0000313" key="2">
    <source>
        <dbReference type="Proteomes" id="UP000005536"/>
    </source>
</evidence>
<protein>
    <submittedName>
        <fullName evidence="1">50S ribosomal protein L2</fullName>
    </submittedName>
</protein>
<reference evidence="1 2" key="1">
    <citation type="submission" date="2010-02" db="EMBL/GenBank/DDBJ databases">
        <authorList>
            <person name="Weinstock G."/>
            <person name="Sodergren E."/>
            <person name="Clifton S."/>
            <person name="Fulton L."/>
            <person name="Fulton B."/>
            <person name="Courtney L."/>
            <person name="Fronick C."/>
            <person name="Harrison M."/>
            <person name="Strong C."/>
            <person name="Farmer C."/>
            <person name="Delahaunty K."/>
            <person name="Markovic C."/>
            <person name="Hall O."/>
            <person name="Minx P."/>
            <person name="Tomlinson C."/>
            <person name="Mitreva M."/>
            <person name="Nelson J."/>
            <person name="Hou S."/>
            <person name="Wollam A."/>
            <person name="Pepin K.H."/>
            <person name="Johnson M."/>
            <person name="Bhonagiri V."/>
            <person name="Zhang X."/>
            <person name="Suruliraj S."/>
            <person name="Warren W."/>
            <person name="Chinwalla A."/>
            <person name="Mardis E.R."/>
            <person name="Wilson R.K."/>
        </authorList>
    </citation>
    <scope>NUCLEOTIDE SEQUENCE [LARGE SCALE GENOMIC DNA]</scope>
    <source>
        <strain evidence="1 2">ATCC 29315</strain>
    </source>
</reference>
<keyword evidence="1" id="KW-0687">Ribonucleoprotein</keyword>
<keyword evidence="1" id="KW-0689">Ribosomal protein</keyword>
<organism evidence="1 2">
    <name type="scientific">Neisseria elongata subsp. glycolytica ATCC 29315</name>
    <dbReference type="NCBI Taxonomy" id="546263"/>
    <lineage>
        <taxon>Bacteria</taxon>
        <taxon>Pseudomonadati</taxon>
        <taxon>Pseudomonadota</taxon>
        <taxon>Betaproteobacteria</taxon>
        <taxon>Neisseriales</taxon>
        <taxon>Neisseriaceae</taxon>
        <taxon>Neisseria</taxon>
    </lineage>
</organism>
<accession>D4DRM7</accession>
<dbReference type="AlphaFoldDB" id="D4DRM7"/>
<gene>
    <name evidence="1" type="primary">rplB</name>
    <name evidence="1" type="ORF">NEIELOOT_01720</name>
</gene>
<name>D4DRM7_NEIEG</name>